<evidence type="ECO:0000313" key="1">
    <source>
        <dbReference type="EMBL" id="QHU01038.1"/>
    </source>
</evidence>
<organism evidence="1">
    <name type="scientific">viral metagenome</name>
    <dbReference type="NCBI Taxonomy" id="1070528"/>
    <lineage>
        <taxon>unclassified sequences</taxon>
        <taxon>metagenomes</taxon>
        <taxon>organismal metagenomes</taxon>
    </lineage>
</organism>
<sequence>MAIQLPCLMYGQCTYLLDYYEINYNITFVNIDPRVTTLILDFLKIMTNDGMEADYSDFDQRVAYSDTLYPLTSVPKLLRSFCSHFQ</sequence>
<protein>
    <submittedName>
        <fullName evidence="1">Uncharacterized protein</fullName>
    </submittedName>
</protein>
<accession>A0A6C0JAS6</accession>
<name>A0A6C0JAS6_9ZZZZ</name>
<dbReference type="EMBL" id="MN740334">
    <property type="protein sequence ID" value="QHU01038.1"/>
    <property type="molecule type" value="Genomic_DNA"/>
</dbReference>
<dbReference type="AlphaFoldDB" id="A0A6C0JAS6"/>
<reference evidence="1" key="1">
    <citation type="journal article" date="2020" name="Nature">
        <title>Giant virus diversity and host interactions through global metagenomics.</title>
        <authorList>
            <person name="Schulz F."/>
            <person name="Roux S."/>
            <person name="Paez-Espino D."/>
            <person name="Jungbluth S."/>
            <person name="Walsh D.A."/>
            <person name="Denef V.J."/>
            <person name="McMahon K.D."/>
            <person name="Konstantinidis K.T."/>
            <person name="Eloe-Fadrosh E.A."/>
            <person name="Kyrpides N.C."/>
            <person name="Woyke T."/>
        </authorList>
    </citation>
    <scope>NUCLEOTIDE SEQUENCE</scope>
    <source>
        <strain evidence="1">GVMAG-M-3300025860-20</strain>
    </source>
</reference>
<proteinExistence type="predicted"/>